<evidence type="ECO:0000313" key="2">
    <source>
        <dbReference type="Proteomes" id="UP000428328"/>
    </source>
</evidence>
<proteinExistence type="predicted"/>
<sequence length="675" mass="76572">MHRTRYTGISGSLALLALLALVAWGCAPKRMETRSTDLLSTPNLLLEADAAWRARQYEAAELYYAKALERQDISQSEILAAYPRLAESAYRNEHYHQARIALENWANKETHAVEYAEWERVYLDTMAALGKTERLQNHLQWLLRSTNIPWPTRQEVALWYGEYFRARGDMGRSLDVMDGFYKQAPDDSARLGFERAELEKVRDMSDREIGELAEAVSTDNQWRFPYVLVAFEKGVRNASDKEAWSASWRNLRNLSAKADLVDRTPLTARLAELENEYGVPRVGLALALPLTGPYAKVGVKILRGAGLAQWRLAQDGTDIDLRVINTEAPGWDKRLAELPSHYTVVGGPLRVSAFKQLYGSSSGRRVLEQRAFFTFLASLGELKEGKDAWRFFTSHNDEVRSLVKLAVDELGIKNLAVFYPEEKFGRTMAETFYRESYPLGGRIKGMQSYPSRNLKQWGKSVGKLLKIPANFSENKDAPLTPPDFGAVFLPDGWSQAQTLLPNFFFYEGDQLVFLGPGLWSRALDGVKDIDEHYYRLAVCPGAWWENSDGGRDLQNALTEEGLGHADFWVALGYDFLRFAGRLGPLPSSWDADDVNRRFASAQTMDFSMARISWDADGVASQKLFLFSPVRNGKQLVDADKMAKRIAYAKARRARRVEAYEKRMEEEKAKQKKSVF</sequence>
<dbReference type="Proteomes" id="UP000428328">
    <property type="component" value="Chromosome"/>
</dbReference>
<protein>
    <recommendedName>
        <fullName evidence="3">Leucine-binding protein domain-containing protein</fullName>
    </recommendedName>
</protein>
<evidence type="ECO:0008006" key="3">
    <source>
        <dbReference type="Google" id="ProtNLM"/>
    </source>
</evidence>
<dbReference type="AlphaFoldDB" id="A0A6I6JNL4"/>
<dbReference type="InterPro" id="IPR028082">
    <property type="entry name" value="Peripla_BP_I"/>
</dbReference>
<keyword evidence="2" id="KW-1185">Reference proteome</keyword>
<name>A0A6I6JNL4_9BACT</name>
<evidence type="ECO:0000313" key="1">
    <source>
        <dbReference type="EMBL" id="QGY41683.1"/>
    </source>
</evidence>
<dbReference type="SUPFAM" id="SSF53822">
    <property type="entry name" value="Periplasmic binding protein-like I"/>
    <property type="match status" value="1"/>
</dbReference>
<reference evidence="1 2" key="1">
    <citation type="submission" date="2019-11" db="EMBL/GenBank/DDBJ databases">
        <authorList>
            <person name="Zheng R.K."/>
            <person name="Sun C.M."/>
        </authorList>
    </citation>
    <scope>NUCLEOTIDE SEQUENCE [LARGE SCALE GENOMIC DNA]</scope>
    <source>
        <strain evidence="1 2">SRB007</strain>
    </source>
</reference>
<dbReference type="EMBL" id="CP046400">
    <property type="protein sequence ID" value="QGY41683.1"/>
    <property type="molecule type" value="Genomic_DNA"/>
</dbReference>
<accession>A0A6I6JNL4</accession>
<dbReference type="KEGG" id="psel:GM415_16655"/>
<gene>
    <name evidence="1" type="ORF">GM415_16655</name>
</gene>
<organism evidence="1 2">
    <name type="scientific">Pseudodesulfovibrio cashew</name>
    <dbReference type="NCBI Taxonomy" id="2678688"/>
    <lineage>
        <taxon>Bacteria</taxon>
        <taxon>Pseudomonadati</taxon>
        <taxon>Thermodesulfobacteriota</taxon>
        <taxon>Desulfovibrionia</taxon>
        <taxon>Desulfovibrionales</taxon>
        <taxon>Desulfovibrionaceae</taxon>
    </lineage>
</organism>
<dbReference type="Gene3D" id="3.40.50.2300">
    <property type="match status" value="2"/>
</dbReference>